<evidence type="ECO:0000313" key="3">
    <source>
        <dbReference type="EMBL" id="CAF4441249.1"/>
    </source>
</evidence>
<dbReference type="AlphaFoldDB" id="A0A820RPJ7"/>
<comment type="caution">
    <text evidence="3">The sequence shown here is derived from an EMBL/GenBank/DDBJ whole genome shotgun (WGS) entry which is preliminary data.</text>
</comment>
<reference evidence="3" key="1">
    <citation type="submission" date="2021-02" db="EMBL/GenBank/DDBJ databases">
        <authorList>
            <person name="Nowell W R."/>
        </authorList>
    </citation>
    <scope>NUCLEOTIDE SEQUENCE</scope>
</reference>
<name>A0A820RPJ7_9BILA</name>
<dbReference type="InterPro" id="IPR032675">
    <property type="entry name" value="LRR_dom_sf"/>
</dbReference>
<organism evidence="3 4">
    <name type="scientific">Rotaria socialis</name>
    <dbReference type="NCBI Taxonomy" id="392032"/>
    <lineage>
        <taxon>Eukaryota</taxon>
        <taxon>Metazoa</taxon>
        <taxon>Spiralia</taxon>
        <taxon>Gnathifera</taxon>
        <taxon>Rotifera</taxon>
        <taxon>Eurotatoria</taxon>
        <taxon>Bdelloidea</taxon>
        <taxon>Philodinida</taxon>
        <taxon>Philodinidae</taxon>
        <taxon>Rotaria</taxon>
    </lineage>
</organism>
<protein>
    <recommendedName>
        <fullName evidence="1">F-box domain-containing protein</fullName>
    </recommendedName>
</protein>
<dbReference type="PROSITE" id="PS50181">
    <property type="entry name" value="FBOX"/>
    <property type="match status" value="1"/>
</dbReference>
<dbReference type="Proteomes" id="UP000663851">
    <property type="component" value="Unassembled WGS sequence"/>
</dbReference>
<dbReference type="Gene3D" id="3.80.10.10">
    <property type="entry name" value="Ribonuclease Inhibitor"/>
    <property type="match status" value="1"/>
</dbReference>
<evidence type="ECO:0000313" key="4">
    <source>
        <dbReference type="Proteomes" id="UP000663851"/>
    </source>
</evidence>
<dbReference type="InterPro" id="IPR001810">
    <property type="entry name" value="F-box_dom"/>
</dbReference>
<feature type="domain" description="F-box" evidence="1">
    <location>
        <begin position="9"/>
        <end position="59"/>
    </location>
</feature>
<proteinExistence type="predicted"/>
<dbReference type="EMBL" id="CAJOBO010002264">
    <property type="protein sequence ID" value="CAF4441249.1"/>
    <property type="molecule type" value="Genomic_DNA"/>
</dbReference>
<evidence type="ECO:0000259" key="1">
    <source>
        <dbReference type="PROSITE" id="PS50181"/>
    </source>
</evidence>
<dbReference type="Proteomes" id="UP000663833">
    <property type="component" value="Unassembled WGS sequence"/>
</dbReference>
<gene>
    <name evidence="3" type="ORF">HFQ381_LOCUS23139</name>
    <name evidence="2" type="ORF">LUA448_LOCUS32882</name>
</gene>
<dbReference type="EMBL" id="CAJNYD010004941">
    <property type="protein sequence ID" value="CAF3649266.1"/>
    <property type="molecule type" value="Genomic_DNA"/>
</dbReference>
<sequence length="530" mass="61770">MSVNNDKAVTHLLDLPNELFPDLLIYLSAGEILKAFLELSERNSRLAALIGSFLSYTNLSHQSNFWLTTRLPKFREIIYSACVTTRQLLYLRDLPSLETLKVVEIHSTNGLDTALRVLGTRSPKLYSLKLNFTLKNDSYHLTNNFDIPLEELDLSFRCSFTPTGSMVDSLRHLNLRLNGMRDLFQLGQQLPMIESLLAYVNRSVYWISESVEQFDSFTIISPHLKRVGLYSREYEPRYRYEFEYFEKFVHGCSSSLEYLILDLILLNQPNASTRFHSTKIVDGDRLEQGMIAVLPHLKKFEFRFEFEIPVKFIEKYQNSFANELWRQRCIVIDYSVSETLPGSDTTTMSVFSIIDTATVFEQLSIDSSRIANWHSNISLAVYHSRIRLTTVRSITILPSNNQAILTLDLFIWIATSFPRLRRLELVQGTHWQLEDESVSYPKLKSIQVLCFRREFSFQLIRRFLLMCPRVKHLQLSKASLKKMFTEPNVRRDLYLKSIYHQIVAIELNGSSDVFDFQQQLHDFFPLAKLI</sequence>
<accession>A0A820RPJ7</accession>
<evidence type="ECO:0000313" key="2">
    <source>
        <dbReference type="EMBL" id="CAF3649266.1"/>
    </source>
</evidence>